<comment type="caution">
    <text evidence="2">The sequence shown here is derived from an EMBL/GenBank/DDBJ whole genome shotgun (WGS) entry which is preliminary data.</text>
</comment>
<feature type="compositionally biased region" description="Polar residues" evidence="1">
    <location>
        <begin position="123"/>
        <end position="139"/>
    </location>
</feature>
<reference evidence="2" key="1">
    <citation type="journal article" date="2019" name="Sci. Rep.">
        <title>Draft genome of Tanacetum cinerariifolium, the natural source of mosquito coil.</title>
        <authorList>
            <person name="Yamashiro T."/>
            <person name="Shiraishi A."/>
            <person name="Satake H."/>
            <person name="Nakayama K."/>
        </authorList>
    </citation>
    <scope>NUCLEOTIDE SEQUENCE</scope>
</reference>
<evidence type="ECO:0000313" key="2">
    <source>
        <dbReference type="EMBL" id="GFA92416.1"/>
    </source>
</evidence>
<name>A0A699KFN3_TANCI</name>
<feature type="non-terminal residue" evidence="2">
    <location>
        <position position="1"/>
    </location>
</feature>
<evidence type="ECO:0000256" key="1">
    <source>
        <dbReference type="SAM" id="MobiDB-lite"/>
    </source>
</evidence>
<gene>
    <name evidence="2" type="ORF">Tci_664388</name>
</gene>
<sequence>VVLYALYLRCATTSRLRTRIPSRPRLRCDRLVSRAKVIENQVMAILVISISLNSSEDSIGTHAGRVILFGTIPTTIPDTTPLIAPPTTDAPTIPPSPDYTPASPDYSPVSEADDTLDTPPSPTHDTPFTEITASTQRSSVIPRRRVMILSRGQPISHGRPYCYHLNGPVHMMTARKRVRPLLVQQLSMRHPVDHSSLDSSSRHSSSDHSSPDLPSTSVGPSRKRRRSPMTYVPALRLVSGALSHVRADLIPSPKRVRDIGYLADVEDDPRETRVERVVHPAMPEDIHKPAQEGAVEGTYETLGYFGSEVS</sequence>
<feature type="compositionally biased region" description="Basic and acidic residues" evidence="1">
    <location>
        <begin position="190"/>
        <end position="210"/>
    </location>
</feature>
<feature type="region of interest" description="Disordered" evidence="1">
    <location>
        <begin position="79"/>
        <end position="139"/>
    </location>
</feature>
<dbReference type="EMBL" id="BKCJ010515181">
    <property type="protein sequence ID" value="GFA92416.1"/>
    <property type="molecule type" value="Genomic_DNA"/>
</dbReference>
<accession>A0A699KFN3</accession>
<feature type="region of interest" description="Disordered" evidence="1">
    <location>
        <begin position="190"/>
        <end position="228"/>
    </location>
</feature>
<dbReference type="AlphaFoldDB" id="A0A699KFN3"/>
<organism evidence="2">
    <name type="scientific">Tanacetum cinerariifolium</name>
    <name type="common">Dalmatian daisy</name>
    <name type="synonym">Chrysanthemum cinerariifolium</name>
    <dbReference type="NCBI Taxonomy" id="118510"/>
    <lineage>
        <taxon>Eukaryota</taxon>
        <taxon>Viridiplantae</taxon>
        <taxon>Streptophyta</taxon>
        <taxon>Embryophyta</taxon>
        <taxon>Tracheophyta</taxon>
        <taxon>Spermatophyta</taxon>
        <taxon>Magnoliopsida</taxon>
        <taxon>eudicotyledons</taxon>
        <taxon>Gunneridae</taxon>
        <taxon>Pentapetalae</taxon>
        <taxon>asterids</taxon>
        <taxon>campanulids</taxon>
        <taxon>Asterales</taxon>
        <taxon>Asteraceae</taxon>
        <taxon>Asteroideae</taxon>
        <taxon>Anthemideae</taxon>
        <taxon>Anthemidinae</taxon>
        <taxon>Tanacetum</taxon>
    </lineage>
</organism>
<protein>
    <submittedName>
        <fullName evidence="2">Uncharacterized protein</fullName>
    </submittedName>
</protein>
<proteinExistence type="predicted"/>
<feature type="compositionally biased region" description="Low complexity" evidence="1">
    <location>
        <begin position="79"/>
        <end position="91"/>
    </location>
</feature>